<dbReference type="Proteomes" id="UP000766486">
    <property type="component" value="Unassembled WGS sequence"/>
</dbReference>
<feature type="domain" description="Ketoreductase" evidence="4">
    <location>
        <begin position="7"/>
        <end position="164"/>
    </location>
</feature>
<keyword evidence="1" id="KW-0596">Phosphopantetheine</keyword>
<evidence type="ECO:0000256" key="2">
    <source>
        <dbReference type="ARBA" id="ARBA00022553"/>
    </source>
</evidence>
<protein>
    <recommendedName>
        <fullName evidence="4">Ketoreductase domain-containing protein</fullName>
    </recommendedName>
</protein>
<evidence type="ECO:0000259" key="4">
    <source>
        <dbReference type="SMART" id="SM00822"/>
    </source>
</evidence>
<dbReference type="InterPro" id="IPR057326">
    <property type="entry name" value="KR_dom"/>
</dbReference>
<dbReference type="Pfam" id="PF08659">
    <property type="entry name" value="KR"/>
    <property type="match status" value="1"/>
</dbReference>
<dbReference type="InterPro" id="IPR050091">
    <property type="entry name" value="PKS_NRPS_Biosynth_Enz"/>
</dbReference>
<dbReference type="InterPro" id="IPR013968">
    <property type="entry name" value="PKS_KR"/>
</dbReference>
<proteinExistence type="predicted"/>
<sequence>MLCPMRGVLQSCGCLGGIGRSLSRWMMSRGARNFVFMGCSGTNKAEARKLVARLEDAGANVRAIRGDVIDPSAVALAVKACEETLLPIGGVIKPPRPNEAWHEGIQPKWQGTWNLHNGLEGHEMDFFLFTSSLSVSHGNATESNYRAANQCLDAFAQWRERQES</sequence>
<keyword evidence="2" id="KW-0597">Phosphoprotein</keyword>
<dbReference type="EMBL" id="CABFNS010000851">
    <property type="protein sequence ID" value="VUC32409.1"/>
    <property type="molecule type" value="Genomic_DNA"/>
</dbReference>
<reference evidence="5 6" key="1">
    <citation type="submission" date="2019-06" db="EMBL/GenBank/DDBJ databases">
        <authorList>
            <person name="Broberg M."/>
        </authorList>
    </citation>
    <scope>NUCLEOTIDE SEQUENCE [LARGE SCALE GENOMIC DNA]</scope>
</reference>
<evidence type="ECO:0000256" key="1">
    <source>
        <dbReference type="ARBA" id="ARBA00022450"/>
    </source>
</evidence>
<name>A0ABY6UQH3_BIOOC</name>
<dbReference type="InterPro" id="IPR036291">
    <property type="entry name" value="NAD(P)-bd_dom_sf"/>
</dbReference>
<comment type="caution">
    <text evidence="5">The sequence shown here is derived from an EMBL/GenBank/DDBJ whole genome shotgun (WGS) entry which is preliminary data.</text>
</comment>
<gene>
    <name evidence="5" type="ORF">CLO192961_LOCUS328652</name>
</gene>
<accession>A0ABY6UQH3</accession>
<evidence type="ECO:0000256" key="3">
    <source>
        <dbReference type="ARBA" id="ARBA00023002"/>
    </source>
</evidence>
<dbReference type="PANTHER" id="PTHR43775:SF50">
    <property type="entry name" value="HIGHLY REDUCING POLYKETIDE SYNTHASE SRDA"/>
    <property type="match status" value="1"/>
</dbReference>
<keyword evidence="6" id="KW-1185">Reference proteome</keyword>
<evidence type="ECO:0000313" key="6">
    <source>
        <dbReference type="Proteomes" id="UP000766486"/>
    </source>
</evidence>
<dbReference type="PANTHER" id="PTHR43775">
    <property type="entry name" value="FATTY ACID SYNTHASE"/>
    <property type="match status" value="1"/>
</dbReference>
<keyword evidence="3" id="KW-0560">Oxidoreductase</keyword>
<evidence type="ECO:0000313" key="5">
    <source>
        <dbReference type="EMBL" id="VUC32409.1"/>
    </source>
</evidence>
<dbReference type="Gene3D" id="3.40.50.720">
    <property type="entry name" value="NAD(P)-binding Rossmann-like Domain"/>
    <property type="match status" value="2"/>
</dbReference>
<organism evidence="5 6">
    <name type="scientific">Bionectria ochroleuca</name>
    <name type="common">Gliocladium roseum</name>
    <dbReference type="NCBI Taxonomy" id="29856"/>
    <lineage>
        <taxon>Eukaryota</taxon>
        <taxon>Fungi</taxon>
        <taxon>Dikarya</taxon>
        <taxon>Ascomycota</taxon>
        <taxon>Pezizomycotina</taxon>
        <taxon>Sordariomycetes</taxon>
        <taxon>Hypocreomycetidae</taxon>
        <taxon>Hypocreales</taxon>
        <taxon>Bionectriaceae</taxon>
        <taxon>Clonostachys</taxon>
    </lineage>
</organism>
<dbReference type="SMART" id="SM00822">
    <property type="entry name" value="PKS_KR"/>
    <property type="match status" value="1"/>
</dbReference>
<dbReference type="SUPFAM" id="SSF51735">
    <property type="entry name" value="NAD(P)-binding Rossmann-fold domains"/>
    <property type="match status" value="1"/>
</dbReference>